<dbReference type="STRING" id="8022.A0A060YUK9"/>
<dbReference type="EMBL" id="FR921710">
    <property type="protein sequence ID" value="CDQ95583.1"/>
    <property type="molecule type" value="Genomic_DNA"/>
</dbReference>
<protein>
    <submittedName>
        <fullName evidence="2">Uncharacterized protein</fullName>
    </submittedName>
</protein>
<name>A0A060YUK9_ONCMY</name>
<accession>A0A060YUK9</accession>
<evidence type="ECO:0000313" key="2">
    <source>
        <dbReference type="EMBL" id="CDQ95583.1"/>
    </source>
</evidence>
<sequence>MNTRSTATLRTFEELPSKDPPGLDDEQGDSGMVLPSEELKRLKWTSGAKILTRSPPLTFNPSLITNECILCSVLIMIEGVCWQVLYHQYVQGEPGALHV</sequence>
<dbReference type="AlphaFoldDB" id="A0A060YUK9"/>
<dbReference type="Proteomes" id="UP000193380">
    <property type="component" value="Unassembled WGS sequence"/>
</dbReference>
<evidence type="ECO:0000256" key="1">
    <source>
        <dbReference type="SAM" id="MobiDB-lite"/>
    </source>
</evidence>
<reference evidence="2" key="1">
    <citation type="journal article" date="2014" name="Nat. Commun.">
        <title>The rainbow trout genome provides novel insights into evolution after whole-genome duplication in vertebrates.</title>
        <authorList>
            <person name="Berthelot C."/>
            <person name="Brunet F."/>
            <person name="Chalopin D."/>
            <person name="Juanchich A."/>
            <person name="Bernard M."/>
            <person name="Noel B."/>
            <person name="Bento P."/>
            <person name="Da Silva C."/>
            <person name="Labadie K."/>
            <person name="Alberti A."/>
            <person name="Aury J.M."/>
            <person name="Louis A."/>
            <person name="Dehais P."/>
            <person name="Bardou P."/>
            <person name="Montfort J."/>
            <person name="Klopp C."/>
            <person name="Cabau C."/>
            <person name="Gaspin C."/>
            <person name="Thorgaard G.H."/>
            <person name="Boussaha M."/>
            <person name="Quillet E."/>
            <person name="Guyomard R."/>
            <person name="Galiana D."/>
            <person name="Bobe J."/>
            <person name="Volff J.N."/>
            <person name="Genet C."/>
            <person name="Wincker P."/>
            <person name="Jaillon O."/>
            <person name="Roest Crollius H."/>
            <person name="Guiguen Y."/>
        </authorList>
    </citation>
    <scope>NUCLEOTIDE SEQUENCE [LARGE SCALE GENOMIC DNA]</scope>
</reference>
<feature type="region of interest" description="Disordered" evidence="1">
    <location>
        <begin position="1"/>
        <end position="31"/>
    </location>
</feature>
<evidence type="ECO:0000313" key="3">
    <source>
        <dbReference type="Proteomes" id="UP000193380"/>
    </source>
</evidence>
<gene>
    <name evidence="2" type="ORF">GSONMT00048361001</name>
</gene>
<reference evidence="2" key="2">
    <citation type="submission" date="2014-03" db="EMBL/GenBank/DDBJ databases">
        <authorList>
            <person name="Genoscope - CEA"/>
        </authorList>
    </citation>
    <scope>NUCLEOTIDE SEQUENCE</scope>
</reference>
<dbReference type="PaxDb" id="8022-A0A060YUK9"/>
<organism evidence="2 3">
    <name type="scientific">Oncorhynchus mykiss</name>
    <name type="common">Rainbow trout</name>
    <name type="synonym">Salmo gairdneri</name>
    <dbReference type="NCBI Taxonomy" id="8022"/>
    <lineage>
        <taxon>Eukaryota</taxon>
        <taxon>Metazoa</taxon>
        <taxon>Chordata</taxon>
        <taxon>Craniata</taxon>
        <taxon>Vertebrata</taxon>
        <taxon>Euteleostomi</taxon>
        <taxon>Actinopterygii</taxon>
        <taxon>Neopterygii</taxon>
        <taxon>Teleostei</taxon>
        <taxon>Protacanthopterygii</taxon>
        <taxon>Salmoniformes</taxon>
        <taxon>Salmonidae</taxon>
        <taxon>Salmoninae</taxon>
        <taxon>Oncorhynchus</taxon>
    </lineage>
</organism>
<proteinExistence type="predicted"/>